<dbReference type="InterPro" id="IPR052537">
    <property type="entry name" value="Extradiol_RC_dioxygenase"/>
</dbReference>
<feature type="domain" description="VOC" evidence="1">
    <location>
        <begin position="154"/>
        <end position="273"/>
    </location>
</feature>
<dbReference type="InterPro" id="IPR037523">
    <property type="entry name" value="VOC_core"/>
</dbReference>
<dbReference type="RefSeq" id="WP_182805320.1">
    <property type="nucleotide sequence ID" value="NZ_CP060007.1"/>
</dbReference>
<feature type="domain" description="VOC" evidence="1">
    <location>
        <begin position="7"/>
        <end position="132"/>
    </location>
</feature>
<reference evidence="3" key="1">
    <citation type="submission" date="2020-08" db="EMBL/GenBank/DDBJ databases">
        <title>Lacibacter sp. S13-6-6 genome sequencing.</title>
        <authorList>
            <person name="Jin L."/>
        </authorList>
    </citation>
    <scope>NUCLEOTIDE SEQUENCE [LARGE SCALE GENOMIC DNA]</scope>
    <source>
        <strain evidence="3">S13-6-6</strain>
    </source>
</reference>
<protein>
    <submittedName>
        <fullName evidence="2">Ring-cleaving dioxygenase</fullName>
    </submittedName>
</protein>
<evidence type="ECO:0000313" key="3">
    <source>
        <dbReference type="Proteomes" id="UP000515344"/>
    </source>
</evidence>
<dbReference type="Gene3D" id="3.10.180.10">
    <property type="entry name" value="2,3-Dihydroxybiphenyl 1,2-Dioxygenase, domain 1"/>
    <property type="match status" value="2"/>
</dbReference>
<name>A0A7G5XK78_9BACT</name>
<dbReference type="PANTHER" id="PTHR36110:SF4">
    <property type="entry name" value="RING-CLEAVING DIOXYGENASE MHQA-RELATED"/>
    <property type="match status" value="1"/>
</dbReference>
<keyword evidence="3" id="KW-1185">Reference proteome</keyword>
<dbReference type="CDD" id="cd08346">
    <property type="entry name" value="PcpA_N_like"/>
    <property type="match status" value="1"/>
</dbReference>
<dbReference type="Proteomes" id="UP000515344">
    <property type="component" value="Chromosome"/>
</dbReference>
<dbReference type="PROSITE" id="PS51819">
    <property type="entry name" value="VOC"/>
    <property type="match status" value="2"/>
</dbReference>
<dbReference type="SUPFAM" id="SSF54593">
    <property type="entry name" value="Glyoxalase/Bleomycin resistance protein/Dihydroxybiphenyl dioxygenase"/>
    <property type="match status" value="1"/>
</dbReference>
<dbReference type="KEGG" id="lacs:H4075_06730"/>
<evidence type="ECO:0000259" key="1">
    <source>
        <dbReference type="PROSITE" id="PS51819"/>
    </source>
</evidence>
<accession>A0A7G5XK78</accession>
<dbReference type="Pfam" id="PF00903">
    <property type="entry name" value="Glyoxalase"/>
    <property type="match status" value="2"/>
</dbReference>
<organism evidence="2 3">
    <name type="scientific">Lacibacter sediminis</name>
    <dbReference type="NCBI Taxonomy" id="2760713"/>
    <lineage>
        <taxon>Bacteria</taxon>
        <taxon>Pseudomonadati</taxon>
        <taxon>Bacteroidota</taxon>
        <taxon>Chitinophagia</taxon>
        <taxon>Chitinophagales</taxon>
        <taxon>Chitinophagaceae</taxon>
        <taxon>Lacibacter</taxon>
    </lineage>
</organism>
<keyword evidence="2" id="KW-0223">Dioxygenase</keyword>
<dbReference type="InterPro" id="IPR029068">
    <property type="entry name" value="Glyas_Bleomycin-R_OHBP_Dase"/>
</dbReference>
<keyword evidence="2" id="KW-0560">Oxidoreductase</keyword>
<dbReference type="PANTHER" id="PTHR36110">
    <property type="entry name" value="RING-CLEAVING DIOXYGENASE MHQE-RELATED"/>
    <property type="match status" value="1"/>
</dbReference>
<dbReference type="CDD" id="cd08347">
    <property type="entry name" value="PcpA_C_like"/>
    <property type="match status" value="1"/>
</dbReference>
<proteinExistence type="predicted"/>
<gene>
    <name evidence="2" type="ORF">H4075_06730</name>
</gene>
<dbReference type="EMBL" id="CP060007">
    <property type="protein sequence ID" value="QNA45881.1"/>
    <property type="molecule type" value="Genomic_DNA"/>
</dbReference>
<evidence type="ECO:0000313" key="2">
    <source>
        <dbReference type="EMBL" id="QNA45881.1"/>
    </source>
</evidence>
<dbReference type="InterPro" id="IPR004360">
    <property type="entry name" value="Glyas_Fos-R_dOase_dom"/>
</dbReference>
<dbReference type="GO" id="GO:0051213">
    <property type="term" value="F:dioxygenase activity"/>
    <property type="evidence" value="ECO:0007669"/>
    <property type="project" value="UniProtKB-KW"/>
</dbReference>
<sequence>MNNKILGLHHITAITDSAKRNVEFYTNVLGLRMVKKTVNFDDPNTYHFYFGDEVGTPGSILTFFPWEGIGRGTAGSGMATAIGYSVPQGSLDFWIERFNKFDVPHGNITSSFGEKMLPFEDPDGLKINFIESKSADNRKPWETAEVKASHATRGFHSIVLTVKNITTTAEILTGVFGYAFSKQEGNSYRYTTDAIEHAAIVILVEAPKLARGNHAAGTNHHVAFRVKDEDVLMEYREKILQRGLNITQKINRDYFFSLYFREPGGVLFELATENPGFATDETVAELGTSLQLPAQYEAYREKIEATLPKLD</sequence>
<dbReference type="AlphaFoldDB" id="A0A7G5XK78"/>